<evidence type="ECO:0000256" key="5">
    <source>
        <dbReference type="ARBA" id="ARBA00023211"/>
    </source>
</evidence>
<dbReference type="GO" id="GO:0030145">
    <property type="term" value="F:manganese ion binding"/>
    <property type="evidence" value="ECO:0007669"/>
    <property type="project" value="InterPro"/>
</dbReference>
<dbReference type="SUPFAM" id="SSF53092">
    <property type="entry name" value="Creatinase/prolidase N-terminal domain"/>
    <property type="match status" value="1"/>
</dbReference>
<comment type="caution">
    <text evidence="8">The sequence shown here is derived from an EMBL/GenBank/DDBJ whole genome shotgun (WGS) entry which is preliminary data.</text>
</comment>
<dbReference type="InterPro" id="IPR007865">
    <property type="entry name" value="Aminopep_P_N"/>
</dbReference>
<dbReference type="PANTHER" id="PTHR43226:SF4">
    <property type="entry name" value="XAA-PRO AMINOPEPTIDASE 3"/>
    <property type="match status" value="1"/>
</dbReference>
<dbReference type="Gene3D" id="3.90.230.10">
    <property type="entry name" value="Creatinase/methionine aminopeptidase superfamily"/>
    <property type="match status" value="1"/>
</dbReference>
<keyword evidence="9" id="KW-1185">Reference proteome</keyword>
<dbReference type="InterPro" id="IPR052433">
    <property type="entry name" value="X-Pro_dipept-like"/>
</dbReference>
<dbReference type="EMBL" id="JAWIZZ010000006">
    <property type="protein sequence ID" value="KAK5782189.1"/>
    <property type="molecule type" value="Genomic_DNA"/>
</dbReference>
<dbReference type="CDD" id="cd01087">
    <property type="entry name" value="Prolidase"/>
    <property type="match status" value="1"/>
</dbReference>
<dbReference type="Proteomes" id="UP001306508">
    <property type="component" value="Unassembled WGS sequence"/>
</dbReference>
<organism evidence="8 9">
    <name type="scientific">Arxiozyma heterogenica</name>
    <dbReference type="NCBI Taxonomy" id="278026"/>
    <lineage>
        <taxon>Eukaryota</taxon>
        <taxon>Fungi</taxon>
        <taxon>Dikarya</taxon>
        <taxon>Ascomycota</taxon>
        <taxon>Saccharomycotina</taxon>
        <taxon>Saccharomycetes</taxon>
        <taxon>Saccharomycetales</taxon>
        <taxon>Saccharomycetaceae</taxon>
        <taxon>Arxiozyma</taxon>
    </lineage>
</organism>
<dbReference type="InterPro" id="IPR029149">
    <property type="entry name" value="Creatin/AminoP/Spt16_N"/>
</dbReference>
<comment type="cofactor">
    <cofactor evidence="1">
        <name>Mn(2+)</name>
        <dbReference type="ChEBI" id="CHEBI:29035"/>
    </cofactor>
</comment>
<dbReference type="FunFam" id="3.90.230.10:FF:000026">
    <property type="entry name" value="Intermediate cleaving peptidase 55"/>
    <property type="match status" value="1"/>
</dbReference>
<evidence type="ECO:0000256" key="1">
    <source>
        <dbReference type="ARBA" id="ARBA00001936"/>
    </source>
</evidence>
<dbReference type="Pfam" id="PF00557">
    <property type="entry name" value="Peptidase_M24"/>
    <property type="match status" value="1"/>
</dbReference>
<evidence type="ECO:0000256" key="4">
    <source>
        <dbReference type="ARBA" id="ARBA00022801"/>
    </source>
</evidence>
<dbReference type="SMART" id="SM01011">
    <property type="entry name" value="AMP_N"/>
    <property type="match status" value="1"/>
</dbReference>
<dbReference type="GO" id="GO:0070006">
    <property type="term" value="F:metalloaminopeptidase activity"/>
    <property type="evidence" value="ECO:0007669"/>
    <property type="project" value="InterPro"/>
</dbReference>
<comment type="similarity">
    <text evidence="2 6">Belongs to the peptidase M24B family.</text>
</comment>
<dbReference type="GO" id="GO:0006508">
    <property type="term" value="P:proteolysis"/>
    <property type="evidence" value="ECO:0007669"/>
    <property type="project" value="TreeGrafter"/>
</dbReference>
<evidence type="ECO:0000313" key="9">
    <source>
        <dbReference type="Proteomes" id="UP001306508"/>
    </source>
</evidence>
<evidence type="ECO:0000313" key="8">
    <source>
        <dbReference type="EMBL" id="KAK5782189.1"/>
    </source>
</evidence>
<keyword evidence="5" id="KW-0464">Manganese</keyword>
<dbReference type="PROSITE" id="PS00491">
    <property type="entry name" value="PROLINE_PEPTIDASE"/>
    <property type="match status" value="1"/>
</dbReference>
<proteinExistence type="inferred from homology"/>
<feature type="domain" description="Aminopeptidase P N-terminal" evidence="7">
    <location>
        <begin position="72"/>
        <end position="213"/>
    </location>
</feature>
<reference evidence="9" key="1">
    <citation type="submission" date="2023-07" db="EMBL/GenBank/DDBJ databases">
        <title>A draft genome of Kazachstania heterogenica Y-27499.</title>
        <authorList>
            <person name="Donic C."/>
            <person name="Kralova J.S."/>
            <person name="Fidel L."/>
            <person name="Ben-Dor S."/>
            <person name="Jung S."/>
        </authorList>
    </citation>
    <scope>NUCLEOTIDE SEQUENCE [LARGE SCALE GENOMIC DNA]</scope>
    <source>
        <strain evidence="9">Y27499</strain>
    </source>
</reference>
<dbReference type="InterPro" id="IPR000994">
    <property type="entry name" value="Pept_M24"/>
</dbReference>
<dbReference type="AlphaFoldDB" id="A0AAN7ZTE5"/>
<accession>A0AAN7ZTE5</accession>
<dbReference type="Pfam" id="PF05195">
    <property type="entry name" value="AMP_N"/>
    <property type="match status" value="1"/>
</dbReference>
<dbReference type="PANTHER" id="PTHR43226">
    <property type="entry name" value="XAA-PRO AMINOPEPTIDASE 3"/>
    <property type="match status" value="1"/>
</dbReference>
<evidence type="ECO:0000256" key="2">
    <source>
        <dbReference type="ARBA" id="ARBA00008766"/>
    </source>
</evidence>
<protein>
    <recommendedName>
        <fullName evidence="7">Aminopeptidase P N-terminal domain-containing protein</fullName>
    </recommendedName>
</protein>
<evidence type="ECO:0000256" key="6">
    <source>
        <dbReference type="RuleBase" id="RU000590"/>
    </source>
</evidence>
<sequence>MSTYTYLRSLSNRLFNHNKYLLNNNKRLFSTTKSQLSRPVYFNRQRIPIETGQPIHETRPDLIKCGDLTPGISAKEYHLRRSKLMSQVPDNSCIIIPGSDIKFATGSVFYKFQQDNDFFYLSGWNEPNSVLVLEKSSNNSNNSNNNDFNFYLFVQPKDEFAEKWEGYRTGIDGAVEIFNADEAFNINFLDLILPKILKRNNLIWFDPKNPNLNSTIKKIIDDNANSLKIIRNYKNLVSQLRKIKSTAEINVMRKAGQISGKSYNQAFANRFRNERTLASFLEYHFVSGGCNGNAYIPVVATGGNALCIHYTRNDDVMYDDELVLVDAAGSLGGYCSDISRTWPVNGQFSDAQKDLYQAILNVQKQCIELCKESNQLSLNDIHEKSIKFMKQEIKNLGLSNITNWDVERLYPHYIGHNLGLDVHDIPEVSRRELLKEGQVITIEPGIYIPDDIQFPEYFRNVGIRIEDDIVVGKDTYINLTVEAVKEIVDLEAIMQRGETLSKFEHDVIKEKLSYLEKYNGILNKSSNELKRLNVKKQIKLKRLHKRAYPKYQALDVIRKKYPEFQDSSHNNKINIGPTTNNDLQILSRTKDKRLIYSILGITGEQLRDSKLIVIDVNKFLERGQLEKALYLVKLAKGKSGSGVDSIIKYYLYKLQSPKQALSLYLWRKKNKIPSTKYSYTIFFDGMAKQPNLLSKSLGASLFNIVENVIKERQQQKEEQIDNDDINISIIEFNAMLNGLANCEDPIYALKLFNKLNEYTPILKDCRSAKYDPMSLTYLFKAIENIKDQTMFIETFNSAINSINGIKIDKPLCFQIAKTLGSYTKNKSISQQSLVAIEKYFDVYKENDSRIASLNHSLIKLPNLSKITKKIDPFQVNLPVAGYYLKKCYDLKYYSRGLKFIETFLLEKHPDLIDVTNAYHYMKLTIMQYPTSCVSRCISIYEKYLSKKEIPNKYGLITIYEAFLKESKKHFVIRDPKQLNKFLSQLHDFITKWDSKYYKVKNKNKSVTLYNKDSWKFIIKILSNIKKYGGKIPLIEQNKIIIEYLKCLLYDTQFQLANLSMKEYEVEKFLELGMVKIINDVIEKNKIPDFKDNMGTENQSQFHLRRHLLRLKNKLLIRVSYFENRLKIDKNGDKFKNDVNSLCKEIGPLIKLSIHDLENDIKQKHNEISTKNI</sequence>
<dbReference type="SUPFAM" id="SSF55920">
    <property type="entry name" value="Creatinase/aminopeptidase"/>
    <property type="match status" value="1"/>
</dbReference>
<evidence type="ECO:0000256" key="3">
    <source>
        <dbReference type="ARBA" id="ARBA00022723"/>
    </source>
</evidence>
<dbReference type="InterPro" id="IPR036005">
    <property type="entry name" value="Creatinase/aminopeptidase-like"/>
</dbReference>
<keyword evidence="3 6" id="KW-0479">Metal-binding</keyword>
<dbReference type="Gene3D" id="3.40.350.10">
    <property type="entry name" value="Creatinase/prolidase N-terminal domain"/>
    <property type="match status" value="1"/>
</dbReference>
<gene>
    <name evidence="8" type="ORF">RI543_000118</name>
</gene>
<name>A0AAN7ZTE5_9SACH</name>
<dbReference type="GO" id="GO:0005739">
    <property type="term" value="C:mitochondrion"/>
    <property type="evidence" value="ECO:0007669"/>
    <property type="project" value="TreeGrafter"/>
</dbReference>
<evidence type="ECO:0000259" key="7">
    <source>
        <dbReference type="SMART" id="SM01011"/>
    </source>
</evidence>
<dbReference type="InterPro" id="IPR001131">
    <property type="entry name" value="Peptidase_M24B_aminopep-P_CS"/>
</dbReference>
<keyword evidence="4" id="KW-0378">Hydrolase</keyword>